<keyword evidence="7" id="KW-0378">Hydrolase</keyword>
<keyword evidence="11" id="KW-1185">Reference proteome</keyword>
<dbReference type="Gene3D" id="3.30.420.10">
    <property type="entry name" value="Ribonuclease H-like superfamily/Ribonuclease H"/>
    <property type="match status" value="1"/>
</dbReference>
<gene>
    <name evidence="10" type="ORF">Glove_42g82</name>
</gene>
<evidence type="ECO:0000259" key="9">
    <source>
        <dbReference type="PROSITE" id="PS50879"/>
    </source>
</evidence>
<dbReference type="GO" id="GO:0004523">
    <property type="term" value="F:RNA-DNA hybrid ribonuclease activity"/>
    <property type="evidence" value="ECO:0007669"/>
    <property type="project" value="UniProtKB-EC"/>
</dbReference>
<evidence type="ECO:0000256" key="6">
    <source>
        <dbReference type="ARBA" id="ARBA00022759"/>
    </source>
</evidence>
<accession>A0A397JF03</accession>
<evidence type="ECO:0000256" key="7">
    <source>
        <dbReference type="ARBA" id="ARBA00022801"/>
    </source>
</evidence>
<feature type="domain" description="RNase H type-1" evidence="9">
    <location>
        <begin position="357"/>
        <end position="507"/>
    </location>
</feature>
<organism evidence="10 11">
    <name type="scientific">Diversispora epigaea</name>
    <dbReference type="NCBI Taxonomy" id="1348612"/>
    <lineage>
        <taxon>Eukaryota</taxon>
        <taxon>Fungi</taxon>
        <taxon>Fungi incertae sedis</taxon>
        <taxon>Mucoromycota</taxon>
        <taxon>Glomeromycotina</taxon>
        <taxon>Glomeromycetes</taxon>
        <taxon>Diversisporales</taxon>
        <taxon>Diversisporaceae</taxon>
        <taxon>Diversispora</taxon>
    </lineage>
</organism>
<dbReference type="InterPro" id="IPR050092">
    <property type="entry name" value="RNase_H"/>
</dbReference>
<evidence type="ECO:0000256" key="5">
    <source>
        <dbReference type="ARBA" id="ARBA00022723"/>
    </source>
</evidence>
<sequence>MGYEVFNILDRQLQLHTRELINRMNRSDLVSDTTRIRLQQLQNNIWEPETILKAQIIQNIGRKRKKLNLTADILNLMATVNISLEYTFINQLIQIPYGGIINIKEFMGDMGWYNRNRKSMAKTGVMFLEQLLNATLTQAIPWQQIGGRAKVGAQPRWYTEVIEKFNGSEKNLYSEQMVNPFNTVLPIIHEDIQRHQMIVAKKNSEILLGLISRKPKERDKHSAVIQHYKQEIIEGIERSPLIPYTGCSYKDTVPLKGSKAPIPNKTQKCLITIDTNRSKTLPANKKLGSTTRKEDKRPKRRLLISPNSLKTYFDQATSPLQDKAKVACMVTETQKHLIITDENTRGRILDLQKALSFSKEINCYTDGSLSNNMGKESCVDGVKMGIGVVMEPVEHSGRPLDFNARIEGPASSTRPELWAILMALDLAPNFSRLQVFTDSASAIAAIKSYLLDKWGKKTKSLKNQDVLQAIKDKCNGKQIQFTLFKVTAHSGIVLNERADKLAKTGANKGALLRINPYFLQRNINYTWANNSLDINIKDFGKRERKVNWHVQWRTQYRVVKWCNKHISKDTDWKMTLKLIHGTKMSSGFTDDRDRKRRTFNLKILNDELPVMRNLHMRKPEVYKTDTCVICKQTKEDTLHPFECGQYNRILRDKIIEQIARIGKNQGSKFAKAEIVKNFRKENFMKIDVGRQLRGTIESDRFSFIDIHQELNINVLVRPKYTDL</sequence>
<dbReference type="OrthoDB" id="417320at2759"/>
<dbReference type="PANTHER" id="PTHR10642:SF26">
    <property type="entry name" value="RIBONUCLEASE H1"/>
    <property type="match status" value="1"/>
</dbReference>
<keyword evidence="5" id="KW-0479">Metal-binding</keyword>
<reference evidence="10 11" key="1">
    <citation type="submission" date="2018-08" db="EMBL/GenBank/DDBJ databases">
        <title>Genome and evolution of the arbuscular mycorrhizal fungus Diversispora epigaea (formerly Glomus versiforme) and its bacterial endosymbionts.</title>
        <authorList>
            <person name="Sun X."/>
            <person name="Fei Z."/>
            <person name="Harrison M."/>
        </authorList>
    </citation>
    <scope>NUCLEOTIDE SEQUENCE [LARGE SCALE GENOMIC DNA]</scope>
    <source>
        <strain evidence="10 11">IT104</strain>
    </source>
</reference>
<evidence type="ECO:0000256" key="4">
    <source>
        <dbReference type="ARBA" id="ARBA00022722"/>
    </source>
</evidence>
<dbReference type="SUPFAM" id="SSF53098">
    <property type="entry name" value="Ribonuclease H-like"/>
    <property type="match status" value="1"/>
</dbReference>
<evidence type="ECO:0000256" key="2">
    <source>
        <dbReference type="ARBA" id="ARBA00005300"/>
    </source>
</evidence>
<evidence type="ECO:0000256" key="3">
    <source>
        <dbReference type="ARBA" id="ARBA00012180"/>
    </source>
</evidence>
<dbReference type="PANTHER" id="PTHR10642">
    <property type="entry name" value="RIBONUCLEASE H1"/>
    <property type="match status" value="1"/>
</dbReference>
<name>A0A397JF03_9GLOM</name>
<proteinExistence type="inferred from homology"/>
<dbReference type="PROSITE" id="PS50879">
    <property type="entry name" value="RNASE_H_1"/>
    <property type="match status" value="1"/>
</dbReference>
<feature type="region of interest" description="Disordered" evidence="8">
    <location>
        <begin position="280"/>
        <end position="299"/>
    </location>
</feature>
<evidence type="ECO:0000256" key="8">
    <source>
        <dbReference type="SAM" id="MobiDB-lite"/>
    </source>
</evidence>
<comment type="caution">
    <text evidence="10">The sequence shown here is derived from an EMBL/GenBank/DDBJ whole genome shotgun (WGS) entry which is preliminary data.</text>
</comment>
<dbReference type="AlphaFoldDB" id="A0A397JF03"/>
<dbReference type="EC" id="3.1.26.4" evidence="3"/>
<dbReference type="EMBL" id="PQFF01000040">
    <property type="protein sequence ID" value="RHZ86915.1"/>
    <property type="molecule type" value="Genomic_DNA"/>
</dbReference>
<dbReference type="InterPro" id="IPR036397">
    <property type="entry name" value="RNaseH_sf"/>
</dbReference>
<keyword evidence="4" id="KW-0540">Nuclease</keyword>
<evidence type="ECO:0000313" key="11">
    <source>
        <dbReference type="Proteomes" id="UP000266861"/>
    </source>
</evidence>
<comment type="catalytic activity">
    <reaction evidence="1">
        <text>Endonucleolytic cleavage to 5'-phosphomonoester.</text>
        <dbReference type="EC" id="3.1.26.4"/>
    </reaction>
</comment>
<dbReference type="Proteomes" id="UP000266861">
    <property type="component" value="Unassembled WGS sequence"/>
</dbReference>
<evidence type="ECO:0000256" key="1">
    <source>
        <dbReference type="ARBA" id="ARBA00000077"/>
    </source>
</evidence>
<dbReference type="GO" id="GO:0046872">
    <property type="term" value="F:metal ion binding"/>
    <property type="evidence" value="ECO:0007669"/>
    <property type="project" value="UniProtKB-KW"/>
</dbReference>
<dbReference type="Pfam" id="PF00075">
    <property type="entry name" value="RNase_H"/>
    <property type="match status" value="1"/>
</dbReference>
<dbReference type="InterPro" id="IPR012337">
    <property type="entry name" value="RNaseH-like_sf"/>
</dbReference>
<keyword evidence="6" id="KW-0255">Endonuclease</keyword>
<dbReference type="GO" id="GO:0003676">
    <property type="term" value="F:nucleic acid binding"/>
    <property type="evidence" value="ECO:0007669"/>
    <property type="project" value="InterPro"/>
</dbReference>
<comment type="similarity">
    <text evidence="2">Belongs to the RNase H family.</text>
</comment>
<dbReference type="GO" id="GO:0043137">
    <property type="term" value="P:DNA replication, removal of RNA primer"/>
    <property type="evidence" value="ECO:0007669"/>
    <property type="project" value="TreeGrafter"/>
</dbReference>
<dbReference type="InterPro" id="IPR002156">
    <property type="entry name" value="RNaseH_domain"/>
</dbReference>
<evidence type="ECO:0000313" key="10">
    <source>
        <dbReference type="EMBL" id="RHZ86915.1"/>
    </source>
</evidence>
<protein>
    <recommendedName>
        <fullName evidence="3">ribonuclease H</fullName>
        <ecNumber evidence="3">3.1.26.4</ecNumber>
    </recommendedName>
</protein>